<dbReference type="GO" id="GO:0046872">
    <property type="term" value="F:metal ion binding"/>
    <property type="evidence" value="ECO:0007669"/>
    <property type="project" value="UniProtKB-KW"/>
</dbReference>
<evidence type="ECO:0000256" key="2">
    <source>
        <dbReference type="ARBA" id="ARBA00022833"/>
    </source>
</evidence>
<gene>
    <name evidence="3" type="ORF">DET56_111166</name>
</gene>
<dbReference type="InterPro" id="IPR011051">
    <property type="entry name" value="RmlC_Cupin_sf"/>
</dbReference>
<dbReference type="AlphaFoldDB" id="A0A855XRI7"/>
<dbReference type="InterPro" id="IPR014710">
    <property type="entry name" value="RmlC-like_jellyroll"/>
</dbReference>
<protein>
    <submittedName>
        <fullName evidence="3">Mannose-6-phosphate isomerase class I</fullName>
    </submittedName>
</protein>
<keyword evidence="3" id="KW-0413">Isomerase</keyword>
<comment type="caution">
    <text evidence="3">The sequence shown here is derived from an EMBL/GenBank/DDBJ whole genome shotgun (WGS) entry which is preliminary data.</text>
</comment>
<dbReference type="Gene3D" id="2.60.120.10">
    <property type="entry name" value="Jelly Rolls"/>
    <property type="match status" value="1"/>
</dbReference>
<dbReference type="InterPro" id="IPR051804">
    <property type="entry name" value="Carb_Metab_Reg_Kinase/Isom"/>
</dbReference>
<keyword evidence="1" id="KW-0479">Metal-binding</keyword>
<evidence type="ECO:0000313" key="4">
    <source>
        <dbReference type="Proteomes" id="UP000247078"/>
    </source>
</evidence>
<dbReference type="PANTHER" id="PTHR42742">
    <property type="entry name" value="TRANSCRIPTIONAL REPRESSOR MPRA"/>
    <property type="match status" value="1"/>
</dbReference>
<dbReference type="RefSeq" id="WP_110001276.1">
    <property type="nucleotide sequence ID" value="NZ_QGTZ01000011.1"/>
</dbReference>
<keyword evidence="2" id="KW-0862">Zinc</keyword>
<sequence>MPRIAPLAFQTNPVNFIQLQPDQETEPGIWNAYEEWLDQIWPECVQNVLLPFYMVIDGTHGAAFNECLAILRSRCHLESRVLIEIDSVDYLKSSADLLQHFHPYLTDNRAFGVVASDVSVKDYFRPHAQSVWLSDVDDQLRLYHSAKHAEAQSPNVDQLAPIVVTFGPGSGFLSTASGLTNVSLYCDLSREAQQKLHQQGMGSLGLGPCRDTVETYKHALFLEWPVWEEYRKRHLYDFDYYVDTNNRERPVLVTVPMLRRLLASAAQQPFRVKPFFAPGIWGGQYLKELCDLPKDWNNCAWGFEPIAPENTLLIGYRDFIVELPFPLLLSAHPEAIMGERNVQLFGDYFPIRFDYLDTIDGDHLSLQVHPQQAYIEHTFNETMTQQESYYIMEQKEGAKPFVGLGFTEGTTGEELLQAVESAHTLGQPLKIPDYVNIWDANKGDLFLIPPGAVHFSGKNNLVLEISSTTWWFTFKIYDHLRLDRDGRPRPINGDHASANMQEHFDTDYVQKHLIAVPKESRVQGDSREELLGEREDLLFQIKRLKLDGEWIDDTAGEFVMFNLVEGDRVRLTPLDDKTAAVEWGYAEAYIVPASVGGFRLESLGDRSCTLIRAQVSPDWNTPLLPHHWKSGEPL</sequence>
<dbReference type="GO" id="GO:0016853">
    <property type="term" value="F:isomerase activity"/>
    <property type="evidence" value="ECO:0007669"/>
    <property type="project" value="UniProtKB-KW"/>
</dbReference>
<proteinExistence type="predicted"/>
<accession>A0A855XRI7</accession>
<organism evidence="3 4">
    <name type="scientific">Paenibacillus pabuli</name>
    <dbReference type="NCBI Taxonomy" id="1472"/>
    <lineage>
        <taxon>Bacteria</taxon>
        <taxon>Bacillati</taxon>
        <taxon>Bacillota</taxon>
        <taxon>Bacilli</taxon>
        <taxon>Bacillales</taxon>
        <taxon>Paenibacillaceae</taxon>
        <taxon>Paenibacillus</taxon>
    </lineage>
</organism>
<evidence type="ECO:0000313" key="3">
    <source>
        <dbReference type="EMBL" id="PWW36133.1"/>
    </source>
</evidence>
<dbReference type="EMBL" id="QGTZ01000011">
    <property type="protein sequence ID" value="PWW36133.1"/>
    <property type="molecule type" value="Genomic_DNA"/>
</dbReference>
<dbReference type="PANTHER" id="PTHR42742:SF3">
    <property type="entry name" value="FRUCTOKINASE"/>
    <property type="match status" value="1"/>
</dbReference>
<reference evidence="3 4" key="1">
    <citation type="submission" date="2018-05" db="EMBL/GenBank/DDBJ databases">
        <title>Freshwater and sediment microbial communities from various areas in North America, analyzing microbe dynamics in response to fracking.</title>
        <authorList>
            <person name="Lamendella R."/>
        </authorList>
    </citation>
    <scope>NUCLEOTIDE SEQUENCE [LARGE SCALE GENOMIC DNA]</scope>
    <source>
        <strain evidence="3 4">DB-3</strain>
    </source>
</reference>
<dbReference type="SUPFAM" id="SSF51182">
    <property type="entry name" value="RmlC-like cupins"/>
    <property type="match status" value="1"/>
</dbReference>
<dbReference type="CDD" id="cd07010">
    <property type="entry name" value="cupin_PMI_type_I_N_bac"/>
    <property type="match status" value="1"/>
</dbReference>
<dbReference type="Proteomes" id="UP000247078">
    <property type="component" value="Unassembled WGS sequence"/>
</dbReference>
<evidence type="ECO:0000256" key="1">
    <source>
        <dbReference type="ARBA" id="ARBA00022723"/>
    </source>
</evidence>
<name>A0A855XRI7_9BACL</name>